<evidence type="ECO:0000259" key="2">
    <source>
        <dbReference type="Pfam" id="PF24883"/>
    </source>
</evidence>
<keyword evidence="1" id="KW-0677">Repeat</keyword>
<proteinExistence type="predicted"/>
<reference evidence="3 4" key="1">
    <citation type="submission" date="2019-08" db="EMBL/GenBank/DDBJ databases">
        <title>Draft genome sequencing and comparative genomics of hatchery-associated Vibrios.</title>
        <authorList>
            <person name="Kehlet-Delgado H."/>
            <person name="Mueller R.S."/>
        </authorList>
    </citation>
    <scope>NUCLEOTIDE SEQUENCE [LARGE SCALE GENOMIC DNA]</scope>
    <source>
        <strain evidence="3 4">00-78-3</strain>
    </source>
</reference>
<comment type="caution">
    <text evidence="3">The sequence shown here is derived from an EMBL/GenBank/DDBJ whole genome shotgun (WGS) entry which is preliminary data.</text>
</comment>
<dbReference type="Proteomes" id="UP000572072">
    <property type="component" value="Unassembled WGS sequence"/>
</dbReference>
<organism evidence="3 4">
    <name type="scientific">Vibrio rotiferianus</name>
    <dbReference type="NCBI Taxonomy" id="190895"/>
    <lineage>
        <taxon>Bacteria</taxon>
        <taxon>Pseudomonadati</taxon>
        <taxon>Pseudomonadota</taxon>
        <taxon>Gammaproteobacteria</taxon>
        <taxon>Vibrionales</taxon>
        <taxon>Vibrionaceae</taxon>
        <taxon>Vibrio</taxon>
    </lineage>
</organism>
<evidence type="ECO:0000313" key="3">
    <source>
        <dbReference type="EMBL" id="NOH47549.1"/>
    </source>
</evidence>
<accession>A0A7Y3Z6R7</accession>
<dbReference type="InterPro" id="IPR027417">
    <property type="entry name" value="P-loop_NTPase"/>
</dbReference>
<gene>
    <name evidence="3" type="ORF">F0262_05720</name>
</gene>
<evidence type="ECO:0000256" key="1">
    <source>
        <dbReference type="ARBA" id="ARBA00022737"/>
    </source>
</evidence>
<name>A0A7Y3Z6R7_9VIBR</name>
<feature type="domain" description="Nephrocystin 3-like N-terminal" evidence="2">
    <location>
        <begin position="263"/>
        <end position="414"/>
    </location>
</feature>
<dbReference type="EMBL" id="VTYN01000004">
    <property type="protein sequence ID" value="NOH47549.1"/>
    <property type="molecule type" value="Genomic_DNA"/>
</dbReference>
<dbReference type="Pfam" id="PF24883">
    <property type="entry name" value="NPHP3_N"/>
    <property type="match status" value="1"/>
</dbReference>
<dbReference type="InterPro" id="IPR056884">
    <property type="entry name" value="NPHP3-like_N"/>
</dbReference>
<protein>
    <recommendedName>
        <fullName evidence="2">Nephrocystin 3-like N-terminal domain-containing protein</fullName>
    </recommendedName>
</protein>
<sequence length="2102" mass="241146">MTFNNSLINFSRAGDIFHYRWAAKRCLKLLDFNTNLHKITIEGSLEPDKPGECVVDVAEYSMSGKGAIVEYFQLKHSTTQLDCPFTLSGLKDTIVGFSERFRAFSSKKSGLEHYVFTVITNRPIANSFKTNIKKIANNQKADIRFTETIEKYTGLKGKLLTQFCSVIRLCDGEGNYDAQKYDIHRDLSQITVSKEFDKTAKLLVSKITEKIEPGKSNVITINDVLEVFDITDIHDFFPAPPQLEAISEYIQREQEEEIIKSISSTRSHTLISATGGVGKSILCQNIARHFNEHSCAIVYDCFGNGGYRRTSQKRHRPHDSFVQVSNQLAKEGLCTALIPSRHEPDDYWMRAFLTRLNEACTALRERCENALLVLIFDAVDNAEMAAKSSGDSCFASLLIREHVPDNCRIVFASRPERTHLFDPPSTVNMIELQCFTDRETFLNLSSRYKDVSIHDAKEFNRLTSGNPRVQANALSLNAPSISELLSSFSSNPMTVDDLIEKQLEKAIASLKDTFQKNDREQIDAICTGLATLPPFIPLNVLALVAEVSEDLVRSFITELGRPLWMTDSSVQFRDEPTEKWFQDTFIATTTQIRSFIERIKPLANSYSYVSEALPLMMLKAELFDELVELALSDDSLPTDRPFDARKIRLSRLQYAFKAALKERKYYEASKLALRAGEEIAGDERQIEILSKNCDLTTRFLSSERVQELAHRRVLGGAWEGSETVYSSSLLSSIGDCAGEARSYLRSARHWLHRYFDRRDKSKESEDHFDEKLNTLEILELVTSTYNLFGGYKAVDYLLSWSPQSCIFKVTENFIRRLIDLGDFDSISKMAIYGKGNPSFILAVTSELVRVGRYPPRECLTRCLNQIIKPSTRLGKPDDLYHSGYNSDAFLTFFEACTIEQLPAKNILRALNYYVGTPRLYEVADDYQHLSRRVTFMRSISIKLALNKTFFVTVEEIIPKEWASKKESKHERSDLTKAKESLQKLLPWYLVASKILAGQSVDLEKEHIAIALGNRNDSYGYNDRYNSIRLECSLQRFRNILFYKGNKKNEVEHFLNDFNDEKISIRTNDKLSLLRVCCRQEELESLSDAFELSCYEELQQFHADESPESYSEQYIALSRAVMSLSLNDASLYFDKAIEIASNFGEEAVVRWESIVSIAKRSSASKNNAPEMAHRFMRCAELIGETVTREKHWDRNDALSTCFMLSPQYAFSVANRWKDRQVGWNERQLVALANSALNSDQLTPDIVWSLSAFSWDYGYIEFVSNCIDKEVSPQNKQIMFDHLVRDLRAKDIRGGDWETVEKTASRNKLNNSELCNITHLKSLDKRSESSSFVEPRTEDTEEYNWNAIYGNFDILTVQGLRSAYEKSATTNKYWESDRFWNGCYNKLSSRNVLEFFDILKSAEFLDFYDIRNSLKSFPTEWKAKPSVKQAWGHMIKYFAKRYPYRFTNIYQRNYILDDLDHSISTLQAIQEGVLEGFSNSVDLESATALFGFANCCTSLINTTEAANLLDYGLKRFELHIDDDFADGSWSEYFASSKTVPESLAAYIYANLGSPESGERWRAVHAVIRLYKVGCKDLIEILIDLMRSDDVKEFVSPAFPFYEMHAKLYLLIALSVCSSDGVMLLQSRRNIFAVLAMQTNSNILIQLYSKEIARKIEETFSGSYDEQTLNALSRVGRSQLVPKKVKRYGYQTNSTWHVSGTLDTSRELWFAYDFDQYWFEPLGSVFGISSKEVEDLAIDVVLGDWNISFEKKYIDDPRKGLWSNRRNKKTWHSHSEYPEIDNYQFYISYHAMLTVASKLLATMPVVQHSDIEEDSWSDWLERHLLCGTRSYLIADLRDPFPLAERSWVPENKSENWQWEITSSDFLEILYAKSESSTWINVGADWNEYVDGYNEAISISSILIPKYLGDSFLRTITDFDNHMHEAYLPNFCDSNVRINAENHKFKGKEWLTRKGHVYGLDESDPYAGGIDPCMFIPEEIIVKGFSLRSCKYGKNWFVGVSSLASIVNESWSDEKPLDPDVYYRTGIRAKASMAFLVKMCRELDIEIAIQVNIKRSLVGRYNNKSDDNYGYIPRYSKTFLLSGDGRIRDTRRSYWLGEKTTAKSES</sequence>
<dbReference type="RefSeq" id="WP_171357311.1">
    <property type="nucleotide sequence ID" value="NZ_VTYN01000004.1"/>
</dbReference>
<dbReference type="Gene3D" id="3.40.50.300">
    <property type="entry name" value="P-loop containing nucleotide triphosphate hydrolases"/>
    <property type="match status" value="1"/>
</dbReference>
<dbReference type="SUPFAM" id="SSF52540">
    <property type="entry name" value="P-loop containing nucleoside triphosphate hydrolases"/>
    <property type="match status" value="1"/>
</dbReference>
<evidence type="ECO:0000313" key="4">
    <source>
        <dbReference type="Proteomes" id="UP000572072"/>
    </source>
</evidence>